<feature type="domain" description="U-box" evidence="9">
    <location>
        <begin position="732"/>
        <end position="806"/>
    </location>
</feature>
<comment type="function">
    <text evidence="2">Functions as an E3 ubiquitin ligase.</text>
</comment>
<keyword evidence="7" id="KW-0175">Coiled coil</keyword>
<dbReference type="InterPro" id="IPR051348">
    <property type="entry name" value="U-box_ubiquitin_ligases"/>
</dbReference>
<dbReference type="GO" id="GO:0016567">
    <property type="term" value="P:protein ubiquitination"/>
    <property type="evidence" value="ECO:0007669"/>
    <property type="project" value="InterPro"/>
</dbReference>
<dbReference type="EMBL" id="JBCGBO010000001">
    <property type="protein sequence ID" value="KAK9228548.1"/>
    <property type="molecule type" value="Genomic_DNA"/>
</dbReference>
<dbReference type="GO" id="GO:0005524">
    <property type="term" value="F:ATP binding"/>
    <property type="evidence" value="ECO:0007669"/>
    <property type="project" value="InterPro"/>
</dbReference>
<evidence type="ECO:0000256" key="3">
    <source>
        <dbReference type="ARBA" id="ARBA00004906"/>
    </source>
</evidence>
<dbReference type="PROSITE" id="PS50011">
    <property type="entry name" value="PROTEIN_KINASE_DOM"/>
    <property type="match status" value="1"/>
</dbReference>
<dbReference type="InterPro" id="IPR011009">
    <property type="entry name" value="Kinase-like_dom_sf"/>
</dbReference>
<feature type="coiled-coil region" evidence="7">
    <location>
        <begin position="363"/>
        <end position="432"/>
    </location>
</feature>
<evidence type="ECO:0000256" key="4">
    <source>
        <dbReference type="ARBA" id="ARBA00012483"/>
    </source>
</evidence>
<dbReference type="InterPro" id="IPR001245">
    <property type="entry name" value="Ser-Thr/Tyr_kinase_cat_dom"/>
</dbReference>
<dbReference type="SMART" id="SM00504">
    <property type="entry name" value="Ubox"/>
    <property type="match status" value="1"/>
</dbReference>
<evidence type="ECO:0000313" key="10">
    <source>
        <dbReference type="EMBL" id="KAK9228548.1"/>
    </source>
</evidence>
<evidence type="ECO:0000256" key="5">
    <source>
        <dbReference type="ARBA" id="ARBA00022679"/>
    </source>
</evidence>
<dbReference type="GO" id="GO:0004672">
    <property type="term" value="F:protein kinase activity"/>
    <property type="evidence" value="ECO:0007669"/>
    <property type="project" value="InterPro"/>
</dbReference>
<dbReference type="InterPro" id="IPR013083">
    <property type="entry name" value="Znf_RING/FYVE/PHD"/>
</dbReference>
<evidence type="ECO:0000256" key="6">
    <source>
        <dbReference type="ARBA" id="ARBA00022786"/>
    </source>
</evidence>
<dbReference type="InterPro" id="IPR000719">
    <property type="entry name" value="Prot_kinase_dom"/>
</dbReference>
<keyword evidence="5" id="KW-0808">Transferase</keyword>
<evidence type="ECO:0000256" key="1">
    <source>
        <dbReference type="ARBA" id="ARBA00000900"/>
    </source>
</evidence>
<dbReference type="AlphaFoldDB" id="A0AAP0MZC4"/>
<evidence type="ECO:0000259" key="9">
    <source>
        <dbReference type="PROSITE" id="PS51698"/>
    </source>
</evidence>
<evidence type="ECO:0000256" key="7">
    <source>
        <dbReference type="SAM" id="Coils"/>
    </source>
</evidence>
<dbReference type="Gene3D" id="3.30.200.20">
    <property type="entry name" value="Phosphorylase Kinase, domain 1"/>
    <property type="match status" value="1"/>
</dbReference>
<protein>
    <recommendedName>
        <fullName evidence="4">RING-type E3 ubiquitin transferase</fullName>
        <ecNumber evidence="4">2.3.2.27</ecNumber>
    </recommendedName>
</protein>
<dbReference type="PANTHER" id="PTHR45647">
    <property type="entry name" value="OS02G0152300 PROTEIN"/>
    <property type="match status" value="1"/>
</dbReference>
<dbReference type="GO" id="GO:0061630">
    <property type="term" value="F:ubiquitin protein ligase activity"/>
    <property type="evidence" value="ECO:0007669"/>
    <property type="project" value="UniProtKB-EC"/>
</dbReference>
<dbReference type="SUPFAM" id="SSF56112">
    <property type="entry name" value="Protein kinase-like (PK-like)"/>
    <property type="match status" value="1"/>
</dbReference>
<accession>A0AAP0MZC4</accession>
<dbReference type="CDD" id="cd16655">
    <property type="entry name" value="RING-Ubox_WDSUB1-like"/>
    <property type="match status" value="1"/>
</dbReference>
<keyword evidence="11" id="KW-1185">Reference proteome</keyword>
<dbReference type="Proteomes" id="UP001428341">
    <property type="component" value="Unassembled WGS sequence"/>
</dbReference>
<sequence length="808" mass="91538">MDTEEPKVYVAVGNDLQDGYRTLDWTIRKWKAQSISIVILHVTYNISIKDFVYTPFGKLPATSLSDEKLEILKKYEQGKTDNLLSKYMCFCGKVKAEILKVEKSDEPVHKLILDLVSRLTITKLVMGLSFMIPSAGKSRTAVSGSYFVHHHMPDYCELFIICGGKLVSLKGENDEGIMEDDQGVKFAKMRERVNFGNLWTKMFSGNGRNPNRLSICSRGPDADSPYSQSTWENCVQEIEIYFQHLSSLNLDEASNSEDGDEILQTLAIEPNAAEQIDSNMSVAERTEFMKSKINEAREMIRLKKKETKDDAERCAKAKWAICLCNSRADQLESLTKEDVASRMEIQRDLDSLKEQSCEVIRDVEESKNRLSSLIELQSELSNKLQLSTMAKGHAEAQLEKAVIARAEMVKDIEELRRQRDVLNRRIEFCKEKDAIGMVIRSSELSCAFREYAAEDIRLATEDFSERFRLKCAGDWTNVYRGRLNHASVAIKMLNNGLSEEDFQAKVSFLTDVRHHHLVAVMGCCSELKCIVFEYMPNGNLRDKLFTSQRNYKNCSRARALRWPDRIRIAHEVCLGLNFLHSTEPRPIVHGSLTPSSILLDRNLVAKISGLGLNICDQLNVRSDIMAFGTLLLHLLTGRNWAGLVEEAMALDQTTLMQVLDGNAGIWPLELADELAGIALKCLSADQDANRDLRIAGVMKELEEVRKKADGLADKRESEVVTDRCANKEDSNDVPSVFICPIFQEVMKTPHVAADGFSYELEAMEEWLGMGHDTSPMTNLRLKHKYLTPNHTLRSLIQEWHNKQSSVHS</sequence>
<dbReference type="PANTHER" id="PTHR45647:SF56">
    <property type="entry name" value="U-BOX DOMAIN-CONTAINING PROTEIN 50-RELATED"/>
    <property type="match status" value="1"/>
</dbReference>
<reference evidence="10 11" key="1">
    <citation type="submission" date="2024-05" db="EMBL/GenBank/DDBJ databases">
        <title>Haplotype-resolved chromosome-level genome assembly of Huyou (Citrus changshanensis).</title>
        <authorList>
            <person name="Miao C."/>
            <person name="Chen W."/>
            <person name="Wu Y."/>
            <person name="Wang L."/>
            <person name="Zhao S."/>
            <person name="Grierson D."/>
            <person name="Xu C."/>
            <person name="Chen K."/>
        </authorList>
    </citation>
    <scope>NUCLEOTIDE SEQUENCE [LARGE SCALE GENOMIC DNA]</scope>
    <source>
        <strain evidence="10">01-14</strain>
        <tissue evidence="10">Leaf</tissue>
    </source>
</reference>
<dbReference type="PROSITE" id="PS51698">
    <property type="entry name" value="U_BOX"/>
    <property type="match status" value="1"/>
</dbReference>
<dbReference type="Gene3D" id="1.10.510.10">
    <property type="entry name" value="Transferase(Phosphotransferase) domain 1"/>
    <property type="match status" value="1"/>
</dbReference>
<keyword evidence="6" id="KW-0833">Ubl conjugation pathway</keyword>
<dbReference type="Gene3D" id="3.30.40.10">
    <property type="entry name" value="Zinc/RING finger domain, C3HC4 (zinc finger)"/>
    <property type="match status" value="1"/>
</dbReference>
<name>A0AAP0MZC4_9ROSI</name>
<dbReference type="Pfam" id="PF07714">
    <property type="entry name" value="PK_Tyr_Ser-Thr"/>
    <property type="match status" value="1"/>
</dbReference>
<proteinExistence type="predicted"/>
<comment type="caution">
    <text evidence="10">The sequence shown here is derived from an EMBL/GenBank/DDBJ whole genome shotgun (WGS) entry which is preliminary data.</text>
</comment>
<dbReference type="Pfam" id="PF04564">
    <property type="entry name" value="U-box"/>
    <property type="match status" value="1"/>
</dbReference>
<comment type="catalytic activity">
    <reaction evidence="1">
        <text>S-ubiquitinyl-[E2 ubiquitin-conjugating enzyme]-L-cysteine + [acceptor protein]-L-lysine = [E2 ubiquitin-conjugating enzyme]-L-cysteine + N(6)-ubiquitinyl-[acceptor protein]-L-lysine.</text>
        <dbReference type="EC" id="2.3.2.27"/>
    </reaction>
</comment>
<dbReference type="EC" id="2.3.2.27" evidence="4"/>
<gene>
    <name evidence="10" type="ORF">WN944_021499</name>
</gene>
<dbReference type="SUPFAM" id="SSF57850">
    <property type="entry name" value="RING/U-box"/>
    <property type="match status" value="1"/>
</dbReference>
<dbReference type="InterPro" id="IPR003613">
    <property type="entry name" value="Ubox_domain"/>
</dbReference>
<evidence type="ECO:0000256" key="2">
    <source>
        <dbReference type="ARBA" id="ARBA00003861"/>
    </source>
</evidence>
<evidence type="ECO:0000259" key="8">
    <source>
        <dbReference type="PROSITE" id="PS50011"/>
    </source>
</evidence>
<comment type="pathway">
    <text evidence="3">Protein modification; protein ubiquitination.</text>
</comment>
<feature type="domain" description="Protein kinase" evidence="8">
    <location>
        <begin position="464"/>
        <end position="701"/>
    </location>
</feature>
<organism evidence="10 11">
    <name type="scientific">Citrus x changshan-huyou</name>
    <dbReference type="NCBI Taxonomy" id="2935761"/>
    <lineage>
        <taxon>Eukaryota</taxon>
        <taxon>Viridiplantae</taxon>
        <taxon>Streptophyta</taxon>
        <taxon>Embryophyta</taxon>
        <taxon>Tracheophyta</taxon>
        <taxon>Spermatophyta</taxon>
        <taxon>Magnoliopsida</taxon>
        <taxon>eudicotyledons</taxon>
        <taxon>Gunneridae</taxon>
        <taxon>Pentapetalae</taxon>
        <taxon>rosids</taxon>
        <taxon>malvids</taxon>
        <taxon>Sapindales</taxon>
        <taxon>Rutaceae</taxon>
        <taxon>Aurantioideae</taxon>
        <taxon>Citrus</taxon>
    </lineage>
</organism>
<evidence type="ECO:0000313" key="11">
    <source>
        <dbReference type="Proteomes" id="UP001428341"/>
    </source>
</evidence>